<evidence type="ECO:0000256" key="6">
    <source>
        <dbReference type="ARBA" id="ARBA00023014"/>
    </source>
</evidence>
<dbReference type="SUPFAM" id="SSF54862">
    <property type="entry name" value="4Fe-4S ferredoxins"/>
    <property type="match status" value="1"/>
</dbReference>
<keyword evidence="4" id="KW-0249">Electron transport</keyword>
<dbReference type="RefSeq" id="WP_123221022.1">
    <property type="nucleotide sequence ID" value="NZ_RJSF01000003.1"/>
</dbReference>
<proteinExistence type="predicted"/>
<dbReference type="Gene3D" id="3.30.70.20">
    <property type="match status" value="1"/>
</dbReference>
<comment type="caution">
    <text evidence="8">The sequence shown here is derived from an EMBL/GenBank/DDBJ whole genome shotgun (WGS) entry which is preliminary data.</text>
</comment>
<evidence type="ECO:0000313" key="9">
    <source>
        <dbReference type="Proteomes" id="UP000279994"/>
    </source>
</evidence>
<keyword evidence="9" id="KW-1185">Reference proteome</keyword>
<keyword evidence="3" id="KW-0479">Metal-binding</keyword>
<gene>
    <name evidence="8" type="ORF">EFL26_01020</name>
</gene>
<accession>A0A3N0GYA7</accession>
<dbReference type="Pfam" id="PF13459">
    <property type="entry name" value="Fer4_15"/>
    <property type="match status" value="1"/>
</dbReference>
<evidence type="ECO:0000256" key="4">
    <source>
        <dbReference type="ARBA" id="ARBA00022982"/>
    </source>
</evidence>
<comment type="cofactor">
    <cofactor evidence="1">
        <name>[3Fe-4S] cluster</name>
        <dbReference type="ChEBI" id="CHEBI:21137"/>
    </cofactor>
</comment>
<evidence type="ECO:0000256" key="5">
    <source>
        <dbReference type="ARBA" id="ARBA00023004"/>
    </source>
</evidence>
<keyword evidence="6" id="KW-0411">Iron-sulfur</keyword>
<keyword evidence="2" id="KW-0813">Transport</keyword>
<evidence type="ECO:0000256" key="1">
    <source>
        <dbReference type="ARBA" id="ARBA00001927"/>
    </source>
</evidence>
<dbReference type="AlphaFoldDB" id="A0A3N0GYA7"/>
<evidence type="ECO:0000256" key="3">
    <source>
        <dbReference type="ARBA" id="ARBA00022723"/>
    </source>
</evidence>
<keyword evidence="7" id="KW-0003">3Fe-4S</keyword>
<dbReference type="Proteomes" id="UP000279994">
    <property type="component" value="Unassembled WGS sequence"/>
</dbReference>
<protein>
    <submittedName>
        <fullName evidence="8">Ferredoxin</fullName>
    </submittedName>
</protein>
<evidence type="ECO:0000313" key="8">
    <source>
        <dbReference type="EMBL" id="RNM17401.1"/>
    </source>
</evidence>
<dbReference type="GO" id="GO:0051538">
    <property type="term" value="F:3 iron, 4 sulfur cluster binding"/>
    <property type="evidence" value="ECO:0007669"/>
    <property type="project" value="UniProtKB-KW"/>
</dbReference>
<dbReference type="PANTHER" id="PTHR36923">
    <property type="entry name" value="FERREDOXIN"/>
    <property type="match status" value="1"/>
</dbReference>
<evidence type="ECO:0000256" key="7">
    <source>
        <dbReference type="ARBA" id="ARBA00023291"/>
    </source>
</evidence>
<dbReference type="GO" id="GO:0046872">
    <property type="term" value="F:metal ion binding"/>
    <property type="evidence" value="ECO:0007669"/>
    <property type="project" value="UniProtKB-KW"/>
</dbReference>
<dbReference type="OrthoDB" id="4741951at2"/>
<dbReference type="EMBL" id="RJSF01000003">
    <property type="protein sequence ID" value="RNM17401.1"/>
    <property type="molecule type" value="Genomic_DNA"/>
</dbReference>
<dbReference type="InterPro" id="IPR051269">
    <property type="entry name" value="Fe-S_cluster_ET"/>
</dbReference>
<reference evidence="8 9" key="1">
    <citation type="submission" date="2018-11" db="EMBL/GenBank/DDBJ databases">
        <authorList>
            <person name="Li F."/>
        </authorList>
    </citation>
    <scope>NUCLEOTIDE SEQUENCE [LARGE SCALE GENOMIC DNA]</scope>
    <source>
        <strain evidence="8 9">Gsoil 818</strain>
    </source>
</reference>
<organism evidence="8 9">
    <name type="scientific">Nocardioides pocheonensis</name>
    <dbReference type="NCBI Taxonomy" id="661485"/>
    <lineage>
        <taxon>Bacteria</taxon>
        <taxon>Bacillati</taxon>
        <taxon>Actinomycetota</taxon>
        <taxon>Actinomycetes</taxon>
        <taxon>Propionibacteriales</taxon>
        <taxon>Nocardioidaceae</taxon>
        <taxon>Nocardioides</taxon>
    </lineage>
</organism>
<evidence type="ECO:0000256" key="2">
    <source>
        <dbReference type="ARBA" id="ARBA00022448"/>
    </source>
</evidence>
<name>A0A3N0GYA7_9ACTN</name>
<keyword evidence="5" id="KW-0408">Iron</keyword>
<sequence>MKLEFDANLCRGHGRCYTLAEDLLEEDDEGYVTARGQIVDVPPDQVEDARNAAGSCPERAITILED</sequence>
<dbReference type="PANTHER" id="PTHR36923:SF3">
    <property type="entry name" value="FERREDOXIN"/>
    <property type="match status" value="1"/>
</dbReference>